<dbReference type="Proteomes" id="UP000654075">
    <property type="component" value="Unassembled WGS sequence"/>
</dbReference>
<dbReference type="InterPro" id="IPR045888">
    <property type="entry name" value="Erv"/>
</dbReference>
<dbReference type="GO" id="GO:0005783">
    <property type="term" value="C:endoplasmic reticulum"/>
    <property type="evidence" value="ECO:0007669"/>
    <property type="project" value="TreeGrafter"/>
</dbReference>
<protein>
    <recommendedName>
        <fullName evidence="4">Endoplasmic reticulum vesicle transporter N-terminal domain-containing protein</fullName>
    </recommendedName>
</protein>
<accession>A0A813ELV4</accession>
<dbReference type="OMA" id="ASKENWM"/>
<keyword evidence="3" id="KW-0472">Membrane</keyword>
<organism evidence="5 6">
    <name type="scientific">Polarella glacialis</name>
    <name type="common">Dinoflagellate</name>
    <dbReference type="NCBI Taxonomy" id="89957"/>
    <lineage>
        <taxon>Eukaryota</taxon>
        <taxon>Sar</taxon>
        <taxon>Alveolata</taxon>
        <taxon>Dinophyceae</taxon>
        <taxon>Suessiales</taxon>
        <taxon>Suessiaceae</taxon>
        <taxon>Polarella</taxon>
    </lineage>
</organism>
<evidence type="ECO:0000313" key="6">
    <source>
        <dbReference type="Proteomes" id="UP000654075"/>
    </source>
</evidence>
<name>A0A813ELV4_POLGL</name>
<keyword evidence="6" id="KW-1185">Reference proteome</keyword>
<keyword evidence="3" id="KW-1133">Transmembrane helix</keyword>
<dbReference type="AlphaFoldDB" id="A0A813ELV4"/>
<dbReference type="PANTHER" id="PTHR10984:SF25">
    <property type="entry name" value="ENDOPLASMIC RETICULUM-GOLGI INTERMEDIATE COMPARTMENT PROTEIN 3"/>
    <property type="match status" value="1"/>
</dbReference>
<feature type="non-terminal residue" evidence="5">
    <location>
        <position position="106"/>
    </location>
</feature>
<feature type="region of interest" description="Disordered" evidence="2">
    <location>
        <begin position="1"/>
        <end position="20"/>
    </location>
</feature>
<comment type="similarity">
    <text evidence="1">Belongs to the ERGIC family.</text>
</comment>
<gene>
    <name evidence="5" type="ORF">PGLA1383_LOCUS20213</name>
</gene>
<dbReference type="PANTHER" id="PTHR10984">
    <property type="entry name" value="ENDOPLASMIC RETICULUM-GOLGI INTERMEDIATE COMPARTMENT PROTEIN"/>
    <property type="match status" value="1"/>
</dbReference>
<feature type="domain" description="Endoplasmic reticulum vesicle transporter N-terminal" evidence="4">
    <location>
        <begin position="27"/>
        <end position="106"/>
    </location>
</feature>
<dbReference type="EMBL" id="CAJNNV010013699">
    <property type="protein sequence ID" value="CAE8601952.1"/>
    <property type="molecule type" value="Genomic_DNA"/>
</dbReference>
<comment type="caution">
    <text evidence="5">The sequence shown here is derived from an EMBL/GenBank/DDBJ whole genome shotgun (WGS) entry which is preliminary data.</text>
</comment>
<dbReference type="Pfam" id="PF13850">
    <property type="entry name" value="ERGIC_N"/>
    <property type="match status" value="1"/>
</dbReference>
<dbReference type="GO" id="GO:0030134">
    <property type="term" value="C:COPII-coated ER to Golgi transport vesicle"/>
    <property type="evidence" value="ECO:0007669"/>
    <property type="project" value="TreeGrafter"/>
</dbReference>
<evidence type="ECO:0000256" key="2">
    <source>
        <dbReference type="SAM" id="MobiDB-lite"/>
    </source>
</evidence>
<dbReference type="InterPro" id="IPR039542">
    <property type="entry name" value="Erv_N"/>
</dbReference>
<evidence type="ECO:0000256" key="1">
    <source>
        <dbReference type="ARBA" id="ARBA00005648"/>
    </source>
</evidence>
<keyword evidence="3" id="KW-0812">Transmembrane</keyword>
<sequence length="106" mass="11581">SASIRRRHVQSSSEQDESSAGGALATLKHFDVYNKVHDDYVQKSKTGGIVTVITSAIIAMLLLSEIQAFLSVEVVDSITVDTRINQKLPIGLNITFPHLRCDEVSV</sequence>
<dbReference type="OrthoDB" id="270930at2759"/>
<feature type="non-terminal residue" evidence="5">
    <location>
        <position position="1"/>
    </location>
</feature>
<feature type="transmembrane region" description="Helical" evidence="3">
    <location>
        <begin position="49"/>
        <end position="70"/>
    </location>
</feature>
<evidence type="ECO:0000259" key="4">
    <source>
        <dbReference type="Pfam" id="PF13850"/>
    </source>
</evidence>
<evidence type="ECO:0000313" key="5">
    <source>
        <dbReference type="EMBL" id="CAE8601952.1"/>
    </source>
</evidence>
<evidence type="ECO:0000256" key="3">
    <source>
        <dbReference type="SAM" id="Phobius"/>
    </source>
</evidence>
<reference evidence="5" key="1">
    <citation type="submission" date="2021-02" db="EMBL/GenBank/DDBJ databases">
        <authorList>
            <person name="Dougan E. K."/>
            <person name="Rhodes N."/>
            <person name="Thang M."/>
            <person name="Chan C."/>
        </authorList>
    </citation>
    <scope>NUCLEOTIDE SEQUENCE</scope>
</reference>
<proteinExistence type="inferred from homology"/>